<dbReference type="InterPro" id="IPR025250">
    <property type="entry name" value="DUF4199"/>
</dbReference>
<keyword evidence="1" id="KW-0472">Membrane</keyword>
<evidence type="ECO:0000256" key="1">
    <source>
        <dbReference type="SAM" id="Phobius"/>
    </source>
</evidence>
<accession>A0ABX0EWA5</accession>
<feature type="transmembrane region" description="Helical" evidence="1">
    <location>
        <begin position="78"/>
        <end position="97"/>
    </location>
</feature>
<gene>
    <name evidence="2" type="ORF">EWU23_00930</name>
</gene>
<keyword evidence="3" id="KW-1185">Reference proteome</keyword>
<dbReference type="Proteomes" id="UP001318301">
    <property type="component" value="Unassembled WGS sequence"/>
</dbReference>
<feature type="transmembrane region" description="Helical" evidence="1">
    <location>
        <begin position="184"/>
        <end position="206"/>
    </location>
</feature>
<organism evidence="2 3">
    <name type="scientific">Aquirufa beregesia</name>
    <dbReference type="NCBI Taxonomy" id="2516556"/>
    <lineage>
        <taxon>Bacteria</taxon>
        <taxon>Pseudomonadati</taxon>
        <taxon>Bacteroidota</taxon>
        <taxon>Cytophagia</taxon>
        <taxon>Cytophagales</taxon>
        <taxon>Flectobacillaceae</taxon>
        <taxon>Aquirufa</taxon>
    </lineage>
</organism>
<evidence type="ECO:0000313" key="3">
    <source>
        <dbReference type="Proteomes" id="UP001318301"/>
    </source>
</evidence>
<keyword evidence="1" id="KW-0812">Transmembrane</keyword>
<protein>
    <submittedName>
        <fullName evidence="2">DUF4199 domain-containing protein</fullName>
    </submittedName>
</protein>
<comment type="caution">
    <text evidence="2">The sequence shown here is derived from an EMBL/GenBank/DDBJ whole genome shotgun (WGS) entry which is preliminary data.</text>
</comment>
<name>A0ABX0EWA5_9BACT</name>
<dbReference type="Pfam" id="PF13858">
    <property type="entry name" value="DUF4199"/>
    <property type="match status" value="1"/>
</dbReference>
<reference evidence="2 3" key="1">
    <citation type="submission" date="2019-02" db="EMBL/GenBank/DDBJ databases">
        <title>Genome of a new Bacteroidetes strain.</title>
        <authorList>
            <person name="Pitt A."/>
        </authorList>
    </citation>
    <scope>NUCLEOTIDE SEQUENCE [LARGE SCALE GENOMIC DNA]</scope>
    <source>
        <strain evidence="2 3">50C-KIRBA</strain>
    </source>
</reference>
<evidence type="ECO:0000313" key="2">
    <source>
        <dbReference type="EMBL" id="NGZ43034.1"/>
    </source>
</evidence>
<sequence length="214" mass="24094">MHTALLRMIFFKKYLCHFYPIYLFHCTTNVLKSMENQIDSTPSSSLIALKWGLIGGTLSFLFTLLTKYTGLEDQFSESLGWITFLATLLIDTSILFLTLKEFREQNGGYLGYSQGLGVSSLLGAIWGLAAGAYNYIYLNFIDPTVLQKQLDIAREKMEEQGLTESQISEAMKVSSMMMGPGVQFVLIVLMSTLFLFLLGLIVSAILKKEKPFFE</sequence>
<feature type="transmembrane region" description="Helical" evidence="1">
    <location>
        <begin position="47"/>
        <end position="66"/>
    </location>
</feature>
<dbReference type="EMBL" id="SEWW01000001">
    <property type="protein sequence ID" value="NGZ43034.1"/>
    <property type="molecule type" value="Genomic_DNA"/>
</dbReference>
<proteinExistence type="predicted"/>
<feature type="transmembrane region" description="Helical" evidence="1">
    <location>
        <begin position="109"/>
        <end position="136"/>
    </location>
</feature>
<keyword evidence="1" id="KW-1133">Transmembrane helix</keyword>